<feature type="domain" description="Beta-lactamase-related" evidence="2">
    <location>
        <begin position="63"/>
        <end position="395"/>
    </location>
</feature>
<dbReference type="InterPro" id="IPR050491">
    <property type="entry name" value="AmpC-like"/>
</dbReference>
<accession>A0ABQ3SEN3</accession>
<feature type="signal peptide" evidence="1">
    <location>
        <begin position="1"/>
        <end position="35"/>
    </location>
</feature>
<dbReference type="Pfam" id="PF00144">
    <property type="entry name" value="Beta-lactamase"/>
    <property type="match status" value="1"/>
</dbReference>
<evidence type="ECO:0000259" key="2">
    <source>
        <dbReference type="Pfam" id="PF00144"/>
    </source>
</evidence>
<evidence type="ECO:0000313" key="3">
    <source>
        <dbReference type="EMBL" id="GHI66573.1"/>
    </source>
</evidence>
<dbReference type="EMBL" id="BNEC01000003">
    <property type="protein sequence ID" value="GHI66573.1"/>
    <property type="molecule type" value="Genomic_DNA"/>
</dbReference>
<comment type="caution">
    <text evidence="3">The sequence shown here is derived from an EMBL/GenBank/DDBJ whole genome shotgun (WGS) entry which is preliminary data.</text>
</comment>
<dbReference type="PANTHER" id="PTHR46825">
    <property type="entry name" value="D-ALANYL-D-ALANINE-CARBOXYPEPTIDASE/ENDOPEPTIDASE AMPH"/>
    <property type="match status" value="1"/>
</dbReference>
<dbReference type="InterPro" id="IPR001466">
    <property type="entry name" value="Beta-lactam-related"/>
</dbReference>
<evidence type="ECO:0000313" key="4">
    <source>
        <dbReference type="Proteomes" id="UP000613974"/>
    </source>
</evidence>
<feature type="chain" id="PRO_5045866444" evidence="1">
    <location>
        <begin position="36"/>
        <end position="408"/>
    </location>
</feature>
<name>A0ABQ3SEN3_9ACTN</name>
<protein>
    <submittedName>
        <fullName evidence="3">Peptidase</fullName>
    </submittedName>
</protein>
<keyword evidence="4" id="KW-1185">Reference proteome</keyword>
<dbReference type="PANTHER" id="PTHR46825:SF7">
    <property type="entry name" value="D-ALANYL-D-ALANINE CARBOXYPEPTIDASE"/>
    <property type="match status" value="1"/>
</dbReference>
<keyword evidence="1" id="KW-0732">Signal</keyword>
<sequence length="408" mass="42521">MTSQGEHTTMNARTRTLIAAALVLGIASGPVVAHAASVPAPAGGTAGVSAPLVPAPPNAAVLERVIAGLGAEHKDATAALVRVGGTSGSWRGGSGVADIVTGRAAVEQGRFRAGSVTKTFTAAVVLQLAAEGRVDLDRPVRRYLPGTVPDAYGAVTVRQLLNHTSGIPAADGPGDSFEAQWEHRFDVTDPHDQLADALGKEPEFAPGSAQHYLNINYTLLGVLVEKVTGTSYEEAVGRRILRPLGLRQTSFPSRTQTTIPGPHNHGYQATVGADGSRELRDVTEWNSSDRWAAGDIISTTADLERFTKALFGGRVVPAAQLEEMFTVPAVKTFGSGKDATMTAGLSRIVLPDGTVAWGKSGGRHGYNTGIGATRDLSRTLVYSVNSTNAKGEDMNPVVLGVVMAAFAQ</sequence>
<gene>
    <name evidence="3" type="ORF">Snoj_04910</name>
</gene>
<evidence type="ECO:0000256" key="1">
    <source>
        <dbReference type="SAM" id="SignalP"/>
    </source>
</evidence>
<dbReference type="Gene3D" id="3.40.710.10">
    <property type="entry name" value="DD-peptidase/beta-lactamase superfamily"/>
    <property type="match status" value="1"/>
</dbReference>
<reference evidence="4" key="1">
    <citation type="submission" date="2023-07" db="EMBL/GenBank/DDBJ databases">
        <title>Whole genome shotgun sequence of Streptomyces nojiriensis NBRC 13794.</title>
        <authorList>
            <person name="Komaki H."/>
            <person name="Tamura T."/>
        </authorList>
    </citation>
    <scope>NUCLEOTIDE SEQUENCE [LARGE SCALE GENOMIC DNA]</scope>
    <source>
        <strain evidence="4">NBRC 13794</strain>
    </source>
</reference>
<dbReference type="Proteomes" id="UP000613974">
    <property type="component" value="Unassembled WGS sequence"/>
</dbReference>
<proteinExistence type="predicted"/>
<organism evidence="3 4">
    <name type="scientific">Streptomyces nojiriensis</name>
    <dbReference type="NCBI Taxonomy" id="66374"/>
    <lineage>
        <taxon>Bacteria</taxon>
        <taxon>Bacillati</taxon>
        <taxon>Actinomycetota</taxon>
        <taxon>Actinomycetes</taxon>
        <taxon>Kitasatosporales</taxon>
        <taxon>Streptomycetaceae</taxon>
        <taxon>Streptomyces</taxon>
    </lineage>
</organism>
<dbReference type="SUPFAM" id="SSF56601">
    <property type="entry name" value="beta-lactamase/transpeptidase-like"/>
    <property type="match status" value="1"/>
</dbReference>
<dbReference type="InterPro" id="IPR012338">
    <property type="entry name" value="Beta-lactam/transpept-like"/>
</dbReference>